<dbReference type="Gene3D" id="2.30.110.50">
    <property type="match status" value="1"/>
</dbReference>
<dbReference type="Proteomes" id="UP000078225">
    <property type="component" value="Unassembled WGS sequence"/>
</dbReference>
<reference evidence="2" key="1">
    <citation type="submission" date="2016-05" db="EMBL/GenBank/DDBJ databases">
        <authorList>
            <person name="Behera P."/>
            <person name="Vaishampayan P."/>
            <person name="Singh N."/>
            <person name="Raina V."/>
            <person name="Suar M."/>
            <person name="Pattnaik A."/>
            <person name="Rastogi G."/>
        </authorList>
    </citation>
    <scope>NUCLEOTIDE SEQUENCE [LARGE SCALE GENOMIC DNA]</scope>
    <source>
        <strain evidence="2">MP23</strain>
    </source>
</reference>
<comment type="caution">
    <text evidence="1">The sequence shown here is derived from an EMBL/GenBank/DDBJ whole genome shotgun (WGS) entry which is preliminary data.</text>
</comment>
<dbReference type="AlphaFoldDB" id="A0A1B7L0T3"/>
<organism evidence="1 2">
    <name type="scientific">Mangrovibacter phragmitis</name>
    <dbReference type="NCBI Taxonomy" id="1691903"/>
    <lineage>
        <taxon>Bacteria</taxon>
        <taxon>Pseudomonadati</taxon>
        <taxon>Pseudomonadota</taxon>
        <taxon>Gammaproteobacteria</taxon>
        <taxon>Enterobacterales</taxon>
        <taxon>Enterobacteriaceae</taxon>
        <taxon>Mangrovibacter</taxon>
    </lineage>
</organism>
<sequence>MAHTSQKHQQIQSGTLNRYLLLFKRITIETDIESFTGQEALSESFRYTVRFTSPVTYSTLSFLRGLKMAICLPPGFLVC</sequence>
<evidence type="ECO:0000313" key="1">
    <source>
        <dbReference type="EMBL" id="OAT75848.1"/>
    </source>
</evidence>
<name>A0A1B7L0T3_9ENTR</name>
<keyword evidence="2" id="KW-1185">Reference proteome</keyword>
<protein>
    <submittedName>
        <fullName evidence="1">Uncharacterized protein</fullName>
    </submittedName>
</protein>
<accession>A0A1B7L0T3</accession>
<proteinExistence type="predicted"/>
<gene>
    <name evidence="1" type="ORF">A9B99_13635</name>
</gene>
<evidence type="ECO:0000313" key="2">
    <source>
        <dbReference type="Proteomes" id="UP000078225"/>
    </source>
</evidence>
<dbReference type="EMBL" id="LYRP01000043">
    <property type="protein sequence ID" value="OAT75848.1"/>
    <property type="molecule type" value="Genomic_DNA"/>
</dbReference>